<dbReference type="PANTHER" id="PTHR30569:SF0">
    <property type="entry name" value="CYTOSINE PERMEASE"/>
    <property type="match status" value="1"/>
</dbReference>
<evidence type="ECO:0000313" key="7">
    <source>
        <dbReference type="EMBL" id="EGK62270.1"/>
    </source>
</evidence>
<dbReference type="GO" id="GO:0005886">
    <property type="term" value="C:plasma membrane"/>
    <property type="evidence" value="ECO:0007669"/>
    <property type="project" value="TreeGrafter"/>
</dbReference>
<comment type="similarity">
    <text evidence="2">Belongs to the purine-cytosine permease (2.A.39) family.</text>
</comment>
<evidence type="ECO:0000256" key="2">
    <source>
        <dbReference type="ARBA" id="ARBA00008974"/>
    </source>
</evidence>
<comment type="caution">
    <text evidence="7">The sequence shown here is derived from an EMBL/GenBank/DDBJ whole genome shotgun (WGS) entry which is preliminary data.</text>
</comment>
<evidence type="ECO:0000256" key="1">
    <source>
        <dbReference type="ARBA" id="ARBA00004141"/>
    </source>
</evidence>
<feature type="transmembrane region" description="Helical" evidence="6">
    <location>
        <begin position="126"/>
        <end position="143"/>
    </location>
</feature>
<dbReference type="EMBL" id="AFHQ01000005">
    <property type="protein sequence ID" value="EGK62270.1"/>
    <property type="molecule type" value="Genomic_DNA"/>
</dbReference>
<sequence length="405" mass="42514">MRSMVEGAHGLEVSMDKRTSIPANALIWFGAGVSLAEILTGTFFAPLGFRDGGIAIVVGHIIGCALLFLAGLIGARTRRSAMETVKMAFGARGGLLFAALNVMQLIGWTSIMIYDGALAANSVMDAGHWLWCLVIGVLIIVWIRIGILRIERVNAVAMTGLFLLTVLLCSVIMGGTGAAEGSAAGEAMSFAMALELSIAMPLSWLPLISDYTREAEKPVAAAAMSALVYGLVSCWMYFIGMGAAILTGESDIAQIMLHAGLGAAGLGVVILSTVTTTYLDAYSAGISSESIVCSASGRSVGIGVTVLGAVAAMLYPMDDITGFLYIIGSVFAPMIAVQIASYFLLREDAAGRSVHVVNLAVWFIGFLCYRYLMTLDTPVGSTLPTMAITLLLALLANRVMGKCRP</sequence>
<keyword evidence="5 6" id="KW-0472">Membrane</keyword>
<feature type="transmembrane region" description="Helical" evidence="6">
    <location>
        <begin position="323"/>
        <end position="344"/>
    </location>
</feature>
<dbReference type="HOGENOM" id="CLU_048240_1_0_9"/>
<dbReference type="eggNOG" id="COG1457">
    <property type="taxonomic scope" value="Bacteria"/>
</dbReference>
<gene>
    <name evidence="7" type="ORF">HMPREF9081_0274</name>
</gene>
<feature type="transmembrane region" description="Helical" evidence="6">
    <location>
        <begin position="356"/>
        <end position="373"/>
    </location>
</feature>
<feature type="transmembrane region" description="Helical" evidence="6">
    <location>
        <begin position="155"/>
        <end position="175"/>
    </location>
</feature>
<evidence type="ECO:0000256" key="5">
    <source>
        <dbReference type="ARBA" id="ARBA00023136"/>
    </source>
</evidence>
<feature type="transmembrane region" description="Helical" evidence="6">
    <location>
        <begin position="94"/>
        <end position="114"/>
    </location>
</feature>
<keyword evidence="8" id="KW-1185">Reference proteome</keyword>
<feature type="transmembrane region" description="Helical" evidence="6">
    <location>
        <begin position="219"/>
        <end position="246"/>
    </location>
</feature>
<dbReference type="PANTHER" id="PTHR30569">
    <property type="entry name" value="CYTOSINE TRANSPORTER CODB"/>
    <property type="match status" value="1"/>
</dbReference>
<accession>F5RJ39</accession>
<reference evidence="7 8" key="1">
    <citation type="submission" date="2011-04" db="EMBL/GenBank/DDBJ databases">
        <authorList>
            <person name="Muzny D."/>
            <person name="Qin X."/>
            <person name="Deng J."/>
            <person name="Jiang H."/>
            <person name="Liu Y."/>
            <person name="Qu J."/>
            <person name="Song X.-Z."/>
            <person name="Zhang L."/>
            <person name="Thornton R."/>
            <person name="Coyle M."/>
            <person name="Francisco L."/>
            <person name="Jackson L."/>
            <person name="Javaid M."/>
            <person name="Korchina V."/>
            <person name="Kovar C."/>
            <person name="Mata R."/>
            <person name="Mathew T."/>
            <person name="Ngo R."/>
            <person name="Nguyen L."/>
            <person name="Nguyen N."/>
            <person name="Okwuonu G."/>
            <person name="Ongeri F."/>
            <person name="Pham C."/>
            <person name="Simmons D."/>
            <person name="Wilczek-Boney K."/>
            <person name="Hale W."/>
            <person name="Jakkamsetti A."/>
            <person name="Pham P."/>
            <person name="Ruth R."/>
            <person name="San Lucas F."/>
            <person name="Warren J."/>
            <person name="Zhang J."/>
            <person name="Zhao Z."/>
            <person name="Zhou C."/>
            <person name="Zhu D."/>
            <person name="Lee S."/>
            <person name="Bess C."/>
            <person name="Blankenburg K."/>
            <person name="Forbes L."/>
            <person name="Fu Q."/>
            <person name="Gubbala S."/>
            <person name="Hirani K."/>
            <person name="Jayaseelan J.C."/>
            <person name="Lara F."/>
            <person name="Munidasa M."/>
            <person name="Palculict T."/>
            <person name="Patil S."/>
            <person name="Pu L.-L."/>
            <person name="Saada N."/>
            <person name="Tang L."/>
            <person name="Weissenberger G."/>
            <person name="Zhu Y."/>
            <person name="Hemphill L."/>
            <person name="Shang Y."/>
            <person name="Youmans B."/>
            <person name="Ayvaz T."/>
            <person name="Ross M."/>
            <person name="Santibanez J."/>
            <person name="Aqrawi P."/>
            <person name="Gross S."/>
            <person name="Joshi V."/>
            <person name="Fowler G."/>
            <person name="Nazareth L."/>
            <person name="Reid J."/>
            <person name="Worley K."/>
            <person name="Petrosino J."/>
            <person name="Highlander S."/>
            <person name="Gibbs R."/>
        </authorList>
    </citation>
    <scope>NUCLEOTIDE SEQUENCE [LARGE SCALE GENOMIC DNA]</scope>
    <source>
        <strain evidence="7 8">DSM 2778</strain>
    </source>
</reference>
<dbReference type="InterPro" id="IPR001248">
    <property type="entry name" value="Pur-cyt_permease"/>
</dbReference>
<dbReference type="AlphaFoldDB" id="F5RJ39"/>
<evidence type="ECO:0000256" key="4">
    <source>
        <dbReference type="ARBA" id="ARBA00022989"/>
    </source>
</evidence>
<protein>
    <submittedName>
        <fullName evidence="7">NCS1 family nucleobase:cation symporter-1</fullName>
    </submittedName>
</protein>
<feature type="transmembrane region" description="Helical" evidence="6">
    <location>
        <begin position="300"/>
        <end position="317"/>
    </location>
</feature>
<dbReference type="Proteomes" id="UP000004067">
    <property type="component" value="Unassembled WGS sequence"/>
</dbReference>
<dbReference type="GO" id="GO:0015209">
    <property type="term" value="F:cytosine transmembrane transporter activity"/>
    <property type="evidence" value="ECO:0007669"/>
    <property type="project" value="InterPro"/>
</dbReference>
<keyword evidence="4 6" id="KW-1133">Transmembrane helix</keyword>
<keyword evidence="3 6" id="KW-0812">Transmembrane</keyword>
<dbReference type="InterPro" id="IPR012732">
    <property type="entry name" value="Thia_CytX"/>
</dbReference>
<dbReference type="NCBIfam" id="TIGR02358">
    <property type="entry name" value="thia_cytX"/>
    <property type="match status" value="1"/>
</dbReference>
<name>F5RJ39_9FIRM</name>
<comment type="subcellular location">
    <subcellularLocation>
        <location evidence="1">Membrane</location>
        <topology evidence="1">Multi-pass membrane protein</topology>
    </subcellularLocation>
</comment>
<feature type="transmembrane region" description="Helical" evidence="6">
    <location>
        <begin position="53"/>
        <end position="73"/>
    </location>
</feature>
<dbReference type="Pfam" id="PF02133">
    <property type="entry name" value="Transp_cyt_pur"/>
    <property type="match status" value="1"/>
</dbReference>
<feature type="transmembrane region" description="Helical" evidence="6">
    <location>
        <begin position="252"/>
        <end position="279"/>
    </location>
</feature>
<evidence type="ECO:0000313" key="8">
    <source>
        <dbReference type="Proteomes" id="UP000004067"/>
    </source>
</evidence>
<dbReference type="STRING" id="888060.HMPREF9081_0274"/>
<feature type="transmembrane region" description="Helical" evidence="6">
    <location>
        <begin position="25"/>
        <end position="47"/>
    </location>
</feature>
<evidence type="ECO:0000256" key="6">
    <source>
        <dbReference type="SAM" id="Phobius"/>
    </source>
</evidence>
<evidence type="ECO:0000256" key="3">
    <source>
        <dbReference type="ARBA" id="ARBA00022692"/>
    </source>
</evidence>
<dbReference type="Gene3D" id="1.10.4160.10">
    <property type="entry name" value="Hydantoin permease"/>
    <property type="match status" value="1"/>
</dbReference>
<feature type="transmembrane region" description="Helical" evidence="6">
    <location>
        <begin position="187"/>
        <end position="207"/>
    </location>
</feature>
<dbReference type="InterPro" id="IPR030191">
    <property type="entry name" value="CodB"/>
</dbReference>
<feature type="transmembrane region" description="Helical" evidence="6">
    <location>
        <begin position="379"/>
        <end position="396"/>
    </location>
</feature>
<proteinExistence type="inferred from homology"/>
<organism evidence="7 8">
    <name type="scientific">Centipeda periodontii DSM 2778</name>
    <dbReference type="NCBI Taxonomy" id="888060"/>
    <lineage>
        <taxon>Bacteria</taxon>
        <taxon>Bacillati</taxon>
        <taxon>Bacillota</taxon>
        <taxon>Negativicutes</taxon>
        <taxon>Selenomonadales</taxon>
        <taxon>Selenomonadaceae</taxon>
        <taxon>Centipeda</taxon>
    </lineage>
</organism>